<keyword evidence="3" id="KW-0067">ATP-binding</keyword>
<proteinExistence type="inferred from homology"/>
<dbReference type="InterPro" id="IPR024185">
    <property type="entry name" value="FTHF_cligase-like_sf"/>
</dbReference>
<dbReference type="Gene3D" id="3.40.50.10420">
    <property type="entry name" value="NagB/RpiA/CoA transferase-like"/>
    <property type="match status" value="1"/>
</dbReference>
<evidence type="ECO:0000313" key="6">
    <source>
        <dbReference type="EMBL" id="UJO14654.1"/>
    </source>
</evidence>
<name>A0A9Q8P660_PASFU</name>
<evidence type="ECO:0000256" key="2">
    <source>
        <dbReference type="ARBA" id="ARBA00022741"/>
    </source>
</evidence>
<dbReference type="Proteomes" id="UP000756132">
    <property type="component" value="Chromosome 3"/>
</dbReference>
<comment type="similarity">
    <text evidence="1">Belongs to the 5-formyltetrahydrofolate cyclo-ligase family.</text>
</comment>
<dbReference type="SUPFAM" id="SSF100950">
    <property type="entry name" value="NagB/RpiA/CoA transferase-like"/>
    <property type="match status" value="1"/>
</dbReference>
<accession>A0A9Q8P660</accession>
<evidence type="ECO:0000256" key="1">
    <source>
        <dbReference type="ARBA" id="ARBA00010638"/>
    </source>
</evidence>
<dbReference type="EMBL" id="CP090165">
    <property type="protein sequence ID" value="UJO14654.1"/>
    <property type="molecule type" value="Genomic_DNA"/>
</dbReference>
<dbReference type="EC" id="6.3.3.2" evidence="5"/>
<reference evidence="6" key="1">
    <citation type="submission" date="2021-12" db="EMBL/GenBank/DDBJ databases">
        <authorList>
            <person name="Zaccaron A."/>
            <person name="Stergiopoulos I."/>
        </authorList>
    </citation>
    <scope>NUCLEOTIDE SEQUENCE</scope>
    <source>
        <strain evidence="6">Race5_Kim</strain>
    </source>
</reference>
<evidence type="ECO:0000256" key="4">
    <source>
        <dbReference type="ARBA" id="ARBA00036539"/>
    </source>
</evidence>
<dbReference type="PANTHER" id="PTHR23407:SF1">
    <property type="entry name" value="5-FORMYLTETRAHYDROFOLATE CYCLO-LIGASE"/>
    <property type="match status" value="1"/>
</dbReference>
<dbReference type="RefSeq" id="XP_047759020.1">
    <property type="nucleotide sequence ID" value="XM_047907130.1"/>
</dbReference>
<sequence>MLARRSIQRLRFNNPTPLVSSKAFGIGSEARNMASTSEKDAKKALRKDIKDRLYALSEDDISAQSKQAQETILSMQQYRNAKRVGIYLSMPKSEAQTDLLIRDAFDNDKKVFVPYLHSVSSGSEGKKRKIMDMLRLTSLREYETLEHDSWGIPSLAASSVEARENAIGGLGLLSSGDEAPGLDMVVVPGVSFDREGARTGHGAGFYDAYLSSYCADGKREKPYLVGLCLAEQLLDPGQIVMQEHDWRVDAVAAGDGSLHAVEYNL</sequence>
<dbReference type="InterPro" id="IPR002698">
    <property type="entry name" value="FTHF_cligase"/>
</dbReference>
<organism evidence="6 7">
    <name type="scientific">Passalora fulva</name>
    <name type="common">Tomato leaf mold</name>
    <name type="synonym">Cladosporium fulvum</name>
    <dbReference type="NCBI Taxonomy" id="5499"/>
    <lineage>
        <taxon>Eukaryota</taxon>
        <taxon>Fungi</taxon>
        <taxon>Dikarya</taxon>
        <taxon>Ascomycota</taxon>
        <taxon>Pezizomycotina</taxon>
        <taxon>Dothideomycetes</taxon>
        <taxon>Dothideomycetidae</taxon>
        <taxon>Mycosphaerellales</taxon>
        <taxon>Mycosphaerellaceae</taxon>
        <taxon>Fulvia</taxon>
    </lineage>
</organism>
<evidence type="ECO:0000313" key="7">
    <source>
        <dbReference type="Proteomes" id="UP000756132"/>
    </source>
</evidence>
<dbReference type="GO" id="GO:0035999">
    <property type="term" value="P:tetrahydrofolate interconversion"/>
    <property type="evidence" value="ECO:0007669"/>
    <property type="project" value="TreeGrafter"/>
</dbReference>
<comment type="catalytic activity">
    <reaction evidence="4">
        <text>(6S)-5-formyl-5,6,7,8-tetrahydrofolate + ATP = (6R)-5,10-methenyltetrahydrofolate + ADP + phosphate</text>
        <dbReference type="Rhea" id="RHEA:10488"/>
        <dbReference type="ChEBI" id="CHEBI:30616"/>
        <dbReference type="ChEBI" id="CHEBI:43474"/>
        <dbReference type="ChEBI" id="CHEBI:57455"/>
        <dbReference type="ChEBI" id="CHEBI:57457"/>
        <dbReference type="ChEBI" id="CHEBI:456216"/>
        <dbReference type="EC" id="6.3.3.2"/>
    </reaction>
</comment>
<dbReference type="OrthoDB" id="2015992at2759"/>
<gene>
    <name evidence="6" type="ORF">CLAFUR5_07982</name>
</gene>
<dbReference type="GO" id="GO:0009396">
    <property type="term" value="P:folic acid-containing compound biosynthetic process"/>
    <property type="evidence" value="ECO:0007669"/>
    <property type="project" value="TreeGrafter"/>
</dbReference>
<dbReference type="GO" id="GO:0005524">
    <property type="term" value="F:ATP binding"/>
    <property type="evidence" value="ECO:0007669"/>
    <property type="project" value="UniProtKB-KW"/>
</dbReference>
<dbReference type="GO" id="GO:0005739">
    <property type="term" value="C:mitochondrion"/>
    <property type="evidence" value="ECO:0007669"/>
    <property type="project" value="TreeGrafter"/>
</dbReference>
<dbReference type="KEGG" id="ffu:CLAFUR5_07982"/>
<keyword evidence="2" id="KW-0547">Nucleotide-binding</keyword>
<dbReference type="Pfam" id="PF01812">
    <property type="entry name" value="5-FTHF_cyc-lig"/>
    <property type="match status" value="1"/>
</dbReference>
<evidence type="ECO:0000256" key="5">
    <source>
        <dbReference type="ARBA" id="ARBA00038966"/>
    </source>
</evidence>
<reference evidence="6" key="2">
    <citation type="journal article" date="2022" name="Microb. Genom.">
        <title>A chromosome-scale genome assembly of the tomato pathogen Cladosporium fulvum reveals a compartmentalized genome architecture and the presence of a dispensable chromosome.</title>
        <authorList>
            <person name="Zaccaron A.Z."/>
            <person name="Chen L.H."/>
            <person name="Samaras A."/>
            <person name="Stergiopoulos I."/>
        </authorList>
    </citation>
    <scope>NUCLEOTIDE SEQUENCE</scope>
    <source>
        <strain evidence="6">Race5_Kim</strain>
    </source>
</reference>
<dbReference type="GeneID" id="71987860"/>
<evidence type="ECO:0000256" key="3">
    <source>
        <dbReference type="ARBA" id="ARBA00022840"/>
    </source>
</evidence>
<dbReference type="InterPro" id="IPR037171">
    <property type="entry name" value="NagB/RpiA_transferase-like"/>
</dbReference>
<keyword evidence="7" id="KW-1185">Reference proteome</keyword>
<protein>
    <recommendedName>
        <fullName evidence="5">5-formyltetrahydrofolate cyclo-ligase</fullName>
        <ecNumber evidence="5">6.3.3.2</ecNumber>
    </recommendedName>
</protein>
<dbReference type="GO" id="GO:0030272">
    <property type="term" value="F:5-formyltetrahydrofolate cyclo-ligase activity"/>
    <property type="evidence" value="ECO:0007669"/>
    <property type="project" value="UniProtKB-EC"/>
</dbReference>
<dbReference type="AlphaFoldDB" id="A0A9Q8P660"/>
<dbReference type="PANTHER" id="PTHR23407">
    <property type="entry name" value="ATPASE INHIBITOR/5-FORMYLTETRAHYDROFOLATE CYCLO-LIGASE"/>
    <property type="match status" value="1"/>
</dbReference>